<organism evidence="2 4">
    <name type="scientific">Candidatus Erwinia dacicola</name>
    <dbReference type="NCBI Taxonomy" id="252393"/>
    <lineage>
        <taxon>Bacteria</taxon>
        <taxon>Pseudomonadati</taxon>
        <taxon>Pseudomonadota</taxon>
        <taxon>Gammaproteobacteria</taxon>
        <taxon>Enterobacterales</taxon>
        <taxon>Erwiniaceae</taxon>
        <taxon>Erwinia</taxon>
    </lineage>
</organism>
<dbReference type="EMBL" id="MAYS01000488">
    <property type="protein sequence ID" value="OFC60850.1"/>
    <property type="molecule type" value="Genomic_DNA"/>
</dbReference>
<dbReference type="Proteomes" id="UP000244334">
    <property type="component" value="Unassembled WGS sequence"/>
</dbReference>
<comment type="caution">
    <text evidence="2">The sequence shown here is derived from an EMBL/GenBank/DDBJ whole genome shotgun (WGS) entry which is preliminary data.</text>
</comment>
<dbReference type="Gene3D" id="1.10.260.40">
    <property type="entry name" value="lambda repressor-like DNA-binding domains"/>
    <property type="match status" value="1"/>
</dbReference>
<keyword evidence="5" id="KW-1185">Reference proteome</keyword>
<protein>
    <recommendedName>
        <fullName evidence="6">Transcriptional regulator</fullName>
    </recommendedName>
</protein>
<dbReference type="Proteomes" id="UP000243534">
    <property type="component" value="Unassembled WGS sequence"/>
</dbReference>
<dbReference type="AlphaFoldDB" id="A0A1E7YWG7"/>
<feature type="coiled-coil region" evidence="1">
    <location>
        <begin position="134"/>
        <end position="161"/>
    </location>
</feature>
<dbReference type="RefSeq" id="WP_070135651.1">
    <property type="nucleotide sequence ID" value="NZ_LJAM02000537.1"/>
</dbReference>
<evidence type="ECO:0000313" key="4">
    <source>
        <dbReference type="Proteomes" id="UP000243534"/>
    </source>
</evidence>
<dbReference type="InterPro" id="IPR010982">
    <property type="entry name" value="Lambda_DNA-bd_dom_sf"/>
</dbReference>
<keyword evidence="1" id="KW-0175">Coiled coil</keyword>
<name>A0A1E7YWG7_9GAMM</name>
<dbReference type="OrthoDB" id="6625856at2"/>
<evidence type="ECO:0008006" key="6">
    <source>
        <dbReference type="Google" id="ProtNLM"/>
    </source>
</evidence>
<gene>
    <name evidence="3" type="ORF">ACZ87_03306</name>
    <name evidence="2" type="ORF">BBW68_14135</name>
</gene>
<dbReference type="SUPFAM" id="SSF47413">
    <property type="entry name" value="lambda repressor-like DNA-binding domains"/>
    <property type="match status" value="1"/>
</dbReference>
<evidence type="ECO:0000256" key="1">
    <source>
        <dbReference type="SAM" id="Coils"/>
    </source>
</evidence>
<evidence type="ECO:0000313" key="5">
    <source>
        <dbReference type="Proteomes" id="UP000244334"/>
    </source>
</evidence>
<reference evidence="3 5" key="2">
    <citation type="submission" date="2018-04" db="EMBL/GenBank/DDBJ databases">
        <title>Genomes of the Obligate Erwinia dacicola and Facultative Enterobacter sp. OLF Endosymbionts of the Olive Fruit fly, Bactrocera oleae.</title>
        <authorList>
            <person name="Estes A.M."/>
            <person name="Hearn D.J."/>
            <person name="Agarwal S."/>
            <person name="Pierson E.A."/>
            <person name="Dunning-Hotopp J.C."/>
        </authorList>
    </citation>
    <scope>NUCLEOTIDE SEQUENCE [LARGE SCALE GENOMIC DNA]</scope>
    <source>
        <strain evidence="3 5">Oroville</strain>
    </source>
</reference>
<dbReference type="GO" id="GO:0003677">
    <property type="term" value="F:DNA binding"/>
    <property type="evidence" value="ECO:0007669"/>
    <property type="project" value="InterPro"/>
</dbReference>
<sequence length="167" mass="18914">MDLKADYRGELAQRARVFLNRTQKEMAALFGLSLRSWQDKEQNTNRVSVSETYTLLLLLNEHPDYQLLPRIDDVKTPAQEAAKIAVELAQCLTERIPLPSKVVELENALDAAILAFREDFVADMDNRQGDLSPVAVLSKELEKARNRITDLESDNSKLRAELAKKTC</sequence>
<reference evidence="2 4" key="1">
    <citation type="submission" date="2016-07" db="EMBL/GenBank/DDBJ databases">
        <authorList>
            <person name="Yuval B."/>
        </authorList>
    </citation>
    <scope>NUCLEOTIDE SEQUENCE [LARGE SCALE GENOMIC DNA]</scope>
    <source>
        <strain evidence="2 4">IL</strain>
    </source>
</reference>
<evidence type="ECO:0000313" key="3">
    <source>
        <dbReference type="EMBL" id="RAP69899.1"/>
    </source>
</evidence>
<dbReference type="EMBL" id="LJAM02000537">
    <property type="protein sequence ID" value="RAP69899.1"/>
    <property type="molecule type" value="Genomic_DNA"/>
</dbReference>
<accession>A0A1E7YWG7</accession>
<evidence type="ECO:0000313" key="2">
    <source>
        <dbReference type="EMBL" id="OFC60850.1"/>
    </source>
</evidence>
<proteinExistence type="predicted"/>